<proteinExistence type="predicted"/>
<accession>F0XSN1</accession>
<dbReference type="InterPro" id="IPR051678">
    <property type="entry name" value="AGP_Transferase"/>
</dbReference>
<dbReference type="PANTHER" id="PTHR21310">
    <property type="entry name" value="AMINOGLYCOSIDE PHOSPHOTRANSFERASE-RELATED-RELATED"/>
    <property type="match status" value="1"/>
</dbReference>
<dbReference type="Proteomes" id="UP000007796">
    <property type="component" value="Unassembled WGS sequence"/>
</dbReference>
<keyword evidence="3" id="KW-1185">Reference proteome</keyword>
<dbReference type="HOGENOM" id="CLU_008265_0_0_1"/>
<dbReference type="SUPFAM" id="SSF118310">
    <property type="entry name" value="AN1-like Zinc finger"/>
    <property type="match status" value="1"/>
</dbReference>
<name>F0XSN1_GROCL</name>
<reference evidence="2 3" key="1">
    <citation type="journal article" date="2011" name="Proc. Natl. Acad. Sci. U.S.A.">
        <title>Genome and transcriptome analyses of the mountain pine beetle-fungal symbiont Grosmannia clavigera, a lodgepole pine pathogen.</title>
        <authorList>
            <person name="DiGuistini S."/>
            <person name="Wang Y."/>
            <person name="Liao N.Y."/>
            <person name="Taylor G."/>
            <person name="Tanguay P."/>
            <person name="Feau N."/>
            <person name="Henrissat B."/>
            <person name="Chan S.K."/>
            <person name="Hesse-Orce U."/>
            <person name="Alamouti S.M."/>
            <person name="Tsui C.K.M."/>
            <person name="Docking R.T."/>
            <person name="Levasseur A."/>
            <person name="Haridas S."/>
            <person name="Robertson G."/>
            <person name="Birol I."/>
            <person name="Holt R.A."/>
            <person name="Marra M.A."/>
            <person name="Hamelin R.C."/>
            <person name="Hirst M."/>
            <person name="Jones S.J.M."/>
            <person name="Bohlmann J."/>
            <person name="Breuil C."/>
        </authorList>
    </citation>
    <scope>NUCLEOTIDE SEQUENCE [LARGE SCALE GENOMIC DNA]</scope>
    <source>
        <strain evidence="3">kw1407 / UAMH 11150</strain>
    </source>
</reference>
<organism evidence="3">
    <name type="scientific">Grosmannia clavigera (strain kw1407 / UAMH 11150)</name>
    <name type="common">Blue stain fungus</name>
    <name type="synonym">Graphiocladiella clavigera</name>
    <dbReference type="NCBI Taxonomy" id="655863"/>
    <lineage>
        <taxon>Eukaryota</taxon>
        <taxon>Fungi</taxon>
        <taxon>Dikarya</taxon>
        <taxon>Ascomycota</taxon>
        <taxon>Pezizomycotina</taxon>
        <taxon>Sordariomycetes</taxon>
        <taxon>Sordariomycetidae</taxon>
        <taxon>Ophiostomatales</taxon>
        <taxon>Ophiostomataceae</taxon>
        <taxon>Leptographium</taxon>
    </lineage>
</organism>
<dbReference type="AlphaFoldDB" id="F0XSN1"/>
<dbReference type="InterPro" id="IPR002575">
    <property type="entry name" value="Aminoglycoside_PTrfase"/>
</dbReference>
<protein>
    <recommendedName>
        <fullName evidence="1">Aminoglycoside phosphotransferase domain-containing protein</fullName>
    </recommendedName>
</protein>
<dbReference type="InterPro" id="IPR035896">
    <property type="entry name" value="AN1-like_Znf"/>
</dbReference>
<evidence type="ECO:0000259" key="1">
    <source>
        <dbReference type="Pfam" id="PF01636"/>
    </source>
</evidence>
<dbReference type="OrthoDB" id="5327538at2759"/>
<dbReference type="STRING" id="655863.F0XSN1"/>
<dbReference type="eggNOG" id="ENOG502S1E7">
    <property type="taxonomic scope" value="Eukaryota"/>
</dbReference>
<dbReference type="RefSeq" id="XP_014168687.1">
    <property type="nucleotide sequence ID" value="XM_014313212.1"/>
</dbReference>
<dbReference type="SUPFAM" id="SSF56112">
    <property type="entry name" value="Protein kinase-like (PK-like)"/>
    <property type="match status" value="2"/>
</dbReference>
<evidence type="ECO:0000313" key="3">
    <source>
        <dbReference type="Proteomes" id="UP000007796"/>
    </source>
</evidence>
<dbReference type="PANTHER" id="PTHR21310:SF15">
    <property type="entry name" value="AMINOGLYCOSIDE PHOSPHOTRANSFERASE DOMAIN-CONTAINING PROTEIN"/>
    <property type="match status" value="1"/>
</dbReference>
<dbReference type="InterPro" id="IPR011009">
    <property type="entry name" value="Kinase-like_dom_sf"/>
</dbReference>
<feature type="domain" description="Aminoglycoside phosphotransferase" evidence="1">
    <location>
        <begin position="414"/>
        <end position="621"/>
    </location>
</feature>
<sequence>MGGMHIHREILFDDGSVWLARILRENHTSFDDRLSNQILLSECATLQWLQSVDGVPSPRVHGFGLRGDRQNNEVGDVAYMLIEKLPGRPFDTHIATKGQRNKVLSQWSAVQRIWSFLADKMTRTEDGSSWLSDRGYNGLHTGPFFLKHCDDKGDHLLVDDDYRITGVIDWTFARAVPAYEAFGPSLISADMDSLYSGRLGLSGADRLLGKEMANSNIKFSCFFKSDKMRRFIFGLGMGLGISREEVHNLAKCLLKTFGHDEMPDWSTLPAPTARFATCSVGDCNRPGVRGRSCPTCCQHLCAVHILPLRHTCPSSRDMDDATWEANLQAEIDSLLAQVNVAALEQRASHLRGGMTCTFIPGSRHSGAGDENALLMGCANYHARLRFADGVEWLARIPRTTGFGDVPLPLVDYLIRSEFATLHFLETIGHVPAPRAYDYGLFGDPANTIGVGYILEDAIPGQPFYASEATAEQKAHVYAQYAEILALLSKHPQPQACSLVPNDDGKRGVECGPIASDRFLTLGEYGPFDNSLAYFSSTADLRLDLIADGQLFPKYPKEAFVFYRLLRDRIGPVLASETSPLPLGSFFLKHVDDKGDHVLVDDNYNITAVIDWQFARFVPACEAFGPSLFTADLGCLYGGEAGLSADDGLFAASFAKAGHPKLAKIAGENDLARRFHLGLASGMSRQDVLRLTEAVLSLLGESVNDVEEWIEQEWHVLADTRRDKAEALTRDQNTE</sequence>
<gene>
    <name evidence="2" type="ORF">CMQ_5625</name>
</gene>
<dbReference type="Gene3D" id="4.10.1110.10">
    <property type="entry name" value="AN1-like Zinc finger"/>
    <property type="match status" value="1"/>
</dbReference>
<evidence type="ECO:0000313" key="2">
    <source>
        <dbReference type="EMBL" id="EFW99204.1"/>
    </source>
</evidence>
<dbReference type="Pfam" id="PF01636">
    <property type="entry name" value="APH"/>
    <property type="match status" value="1"/>
</dbReference>
<dbReference type="GeneID" id="25978968"/>
<dbReference type="InParanoid" id="F0XSN1"/>
<dbReference type="EMBL" id="GL629997">
    <property type="protein sequence ID" value="EFW99204.1"/>
    <property type="molecule type" value="Genomic_DNA"/>
</dbReference>